<organism evidence="1 2">
    <name type="scientific">Xenorhabdus bovienii</name>
    <name type="common">Xenorhabdus nematophila subsp. bovienii</name>
    <dbReference type="NCBI Taxonomy" id="40576"/>
    <lineage>
        <taxon>Bacteria</taxon>
        <taxon>Pseudomonadati</taxon>
        <taxon>Pseudomonadota</taxon>
        <taxon>Gammaproteobacteria</taxon>
        <taxon>Enterobacterales</taxon>
        <taxon>Morganellaceae</taxon>
        <taxon>Xenorhabdus</taxon>
    </lineage>
</organism>
<dbReference type="EMBL" id="JAILSO010000128">
    <property type="protein sequence ID" value="MDE1480432.1"/>
    <property type="molecule type" value="Genomic_DNA"/>
</dbReference>
<dbReference type="InterPro" id="IPR035093">
    <property type="entry name" value="RelE/ParE_toxin_dom_sf"/>
</dbReference>
<comment type="caution">
    <text evidence="1">The sequence shown here is derived from an EMBL/GenBank/DDBJ whole genome shotgun (WGS) entry which is preliminary data.</text>
</comment>
<dbReference type="Proteomes" id="UP001222434">
    <property type="component" value="Unassembled WGS sequence"/>
</dbReference>
<name>A0AAJ1N3K4_XENBV</name>
<dbReference type="Gene3D" id="3.30.2310.20">
    <property type="entry name" value="RelE-like"/>
    <property type="match status" value="1"/>
</dbReference>
<dbReference type="AlphaFoldDB" id="A0AAJ1N3K4"/>
<protein>
    <submittedName>
        <fullName evidence="1">Type II toxin-antitoxin system RelE/ParE family toxin</fullName>
    </submittedName>
</protein>
<gene>
    <name evidence="1" type="ORF">KKJ01_19975</name>
</gene>
<reference evidence="1" key="1">
    <citation type="submission" date="2021-08" db="EMBL/GenBank/DDBJ databases">
        <authorList>
            <person name="Papudeshi B."/>
            <person name="Bashey-Visser F."/>
        </authorList>
    </citation>
    <scope>NUCLEOTIDE SEQUENCE</scope>
    <source>
        <strain evidence="1">MC_266_E_2016</strain>
    </source>
</reference>
<dbReference type="SUPFAM" id="SSF143011">
    <property type="entry name" value="RelE-like"/>
    <property type="match status" value="1"/>
</dbReference>
<accession>A0AAJ1N3K4</accession>
<feature type="non-terminal residue" evidence="1">
    <location>
        <position position="76"/>
    </location>
</feature>
<dbReference type="RefSeq" id="WP_274713817.1">
    <property type="nucleotide sequence ID" value="NZ_JAILSO010000128.1"/>
</dbReference>
<evidence type="ECO:0000313" key="1">
    <source>
        <dbReference type="EMBL" id="MDE1480432.1"/>
    </source>
</evidence>
<dbReference type="PANTHER" id="PTHR40266:SF2">
    <property type="entry name" value="TOXIN HIGB-1"/>
    <property type="match status" value="1"/>
</dbReference>
<proteinExistence type="predicted"/>
<sequence length="76" mass="8507">MIKSFKEGLSGSLARFYLDGKRSKDIPVTIESSLKRKLDIIESATTERSLFSPPGNNYERLSGSLEGWSSIRVNIQ</sequence>
<dbReference type="Pfam" id="PF05015">
    <property type="entry name" value="HigB-like_toxin"/>
    <property type="match status" value="1"/>
</dbReference>
<dbReference type="PANTHER" id="PTHR40266">
    <property type="entry name" value="TOXIN HIGB-1"/>
    <property type="match status" value="1"/>
</dbReference>
<reference evidence="1" key="2">
    <citation type="journal article" date="2022" name="J. Evol. Biol.">
        <title>Pre- and post-association barriers to host switching in sympatric mutualists.</title>
        <authorList>
            <person name="Dinges Z.M."/>
            <person name="Phillips R.K."/>
            <person name="Lively C.M."/>
            <person name="Bashey F."/>
        </authorList>
    </citation>
    <scope>NUCLEOTIDE SEQUENCE</scope>
    <source>
        <strain evidence="1">MC_266_E_2016</strain>
    </source>
</reference>
<evidence type="ECO:0000313" key="2">
    <source>
        <dbReference type="Proteomes" id="UP001222434"/>
    </source>
</evidence>
<dbReference type="InterPro" id="IPR007711">
    <property type="entry name" value="HigB-1"/>
</dbReference>